<evidence type="ECO:0000256" key="2">
    <source>
        <dbReference type="ARBA" id="ARBA00022737"/>
    </source>
</evidence>
<keyword evidence="5" id="KW-1185">Reference proteome</keyword>
<dbReference type="SUPFAM" id="SSF50978">
    <property type="entry name" value="WD40 repeat-like"/>
    <property type="match status" value="1"/>
</dbReference>
<organism evidence="4 5">
    <name type="scientific">Malassezia globosa (strain ATCC MYA-4612 / CBS 7966)</name>
    <name type="common">Dandruff-associated fungus</name>
    <dbReference type="NCBI Taxonomy" id="425265"/>
    <lineage>
        <taxon>Eukaryota</taxon>
        <taxon>Fungi</taxon>
        <taxon>Dikarya</taxon>
        <taxon>Basidiomycota</taxon>
        <taxon>Ustilaginomycotina</taxon>
        <taxon>Malasseziomycetes</taxon>
        <taxon>Malasseziales</taxon>
        <taxon>Malasseziaceae</taxon>
        <taxon>Malassezia</taxon>
    </lineage>
</organism>
<dbReference type="GO" id="GO:0005737">
    <property type="term" value="C:cytoplasm"/>
    <property type="evidence" value="ECO:0007669"/>
    <property type="project" value="UniProtKB-ARBA"/>
</dbReference>
<gene>
    <name evidence="4" type="ORF">MGL_3093</name>
</gene>
<reference evidence="4 5" key="1">
    <citation type="journal article" date="2007" name="Proc. Natl. Acad. Sci. U.S.A.">
        <title>Dandruff-associated Malassezia genomes reveal convergent and divergent virulence traits shared with plant and human fungal pathogens.</title>
        <authorList>
            <person name="Xu J."/>
            <person name="Saunders C.W."/>
            <person name="Hu P."/>
            <person name="Grant R.A."/>
            <person name="Boekhout T."/>
            <person name="Kuramae E.E."/>
            <person name="Kronstad J.W."/>
            <person name="Deangelis Y.M."/>
            <person name="Reeder N.L."/>
            <person name="Johnstone K.R."/>
            <person name="Leland M."/>
            <person name="Fieno A.M."/>
            <person name="Begley W.M."/>
            <person name="Sun Y."/>
            <person name="Lacey M.P."/>
            <person name="Chaudhary T."/>
            <person name="Keough T."/>
            <person name="Chu L."/>
            <person name="Sears R."/>
            <person name="Yuan B."/>
            <person name="Dawson T.L.Jr."/>
        </authorList>
    </citation>
    <scope>NUCLEOTIDE SEQUENCE [LARGE SCALE GENOMIC DNA]</scope>
    <source>
        <strain evidence="5">ATCC MYA-4612 / CBS 7966</strain>
    </source>
</reference>
<dbReference type="Pfam" id="PF21032">
    <property type="entry name" value="PROPPIN"/>
    <property type="match status" value="2"/>
</dbReference>
<name>A8Q7Q3_MALGO</name>
<dbReference type="OMA" id="ATWGGMF"/>
<dbReference type="InterPro" id="IPR048720">
    <property type="entry name" value="PROPPIN"/>
</dbReference>
<dbReference type="STRING" id="425265.A8Q7Q3"/>
<dbReference type="OrthoDB" id="1667587at2759"/>
<evidence type="ECO:0000256" key="3">
    <source>
        <dbReference type="ARBA" id="ARBA00025740"/>
    </source>
</evidence>
<sequence>MLFSTSLVVIVGRTPGGQRKLQILNTKRQSTICELSFPSDILTVRLNRRRLVVVLATSIYVYDISNLKLLHTIETGVTQDGLCALASVSDECYMVYATTHKLHDHNAGASSSVVVYNLHSLTMVNVIPAHRTRVVCLALNSNGTILATASEKGTVIRVFSIPDGRLMYQFRRGTYPARIFSMTFNAASTLLCVTSDSDTIHVFRLFVSINRPLSSTSDPKHALEQKRRSSLALASSWSPVSSTPTTSWRQRGFSMVHALGTYLPTSLAEMWEPTRDFAWLKLPKPGVRSVAVVSNSQPVVLVLTYEGLLYTYALDLDLGGECHLTKRTCYLHVPLCI</sequence>
<dbReference type="VEuPathDB" id="FungiDB:MGL_3093"/>
<dbReference type="FunCoup" id="A8Q7Q3">
    <property type="interactions" value="242"/>
</dbReference>
<dbReference type="Proteomes" id="UP000008837">
    <property type="component" value="Unassembled WGS sequence"/>
</dbReference>
<comment type="caution">
    <text evidence="4">The sequence shown here is derived from an EMBL/GenBank/DDBJ whole genome shotgun (WGS) entry which is preliminary data.</text>
</comment>
<comment type="similarity">
    <text evidence="3">Belongs to the WD repeat PROPPIN family.</text>
</comment>
<accession>A8Q7Q3</accession>
<dbReference type="InterPro" id="IPR036322">
    <property type="entry name" value="WD40_repeat_dom_sf"/>
</dbReference>
<dbReference type="AlphaFoldDB" id="A8Q7Q3"/>
<evidence type="ECO:0008006" key="6">
    <source>
        <dbReference type="Google" id="ProtNLM"/>
    </source>
</evidence>
<dbReference type="Gene3D" id="2.130.10.10">
    <property type="entry name" value="YVTN repeat-like/Quinoprotein amine dehydrogenase"/>
    <property type="match status" value="1"/>
</dbReference>
<dbReference type="RefSeq" id="XP_001729549.1">
    <property type="nucleotide sequence ID" value="XM_001729497.1"/>
</dbReference>
<dbReference type="SMART" id="SM00320">
    <property type="entry name" value="WD40"/>
    <property type="match status" value="2"/>
</dbReference>
<dbReference type="InParanoid" id="A8Q7Q3"/>
<dbReference type="PANTHER" id="PTHR11227">
    <property type="entry name" value="WD-REPEAT PROTEIN INTERACTING WITH PHOSPHOINOSIDES WIPI -RELATED"/>
    <property type="match status" value="1"/>
</dbReference>
<dbReference type="EMBL" id="AAYY01000011">
    <property type="protein sequence ID" value="EDP42335.1"/>
    <property type="molecule type" value="Genomic_DNA"/>
</dbReference>
<keyword evidence="1" id="KW-0853">WD repeat</keyword>
<dbReference type="KEGG" id="mgl:MGL_3093"/>
<proteinExistence type="inferred from homology"/>
<protein>
    <recommendedName>
        <fullName evidence="6">Autophagy-related protein 18</fullName>
    </recommendedName>
</protein>
<evidence type="ECO:0000256" key="1">
    <source>
        <dbReference type="ARBA" id="ARBA00022574"/>
    </source>
</evidence>
<dbReference type="InterPro" id="IPR015943">
    <property type="entry name" value="WD40/YVTN_repeat-like_dom_sf"/>
</dbReference>
<keyword evidence="2" id="KW-0677">Repeat</keyword>
<dbReference type="GeneID" id="5853855"/>
<dbReference type="InterPro" id="IPR001680">
    <property type="entry name" value="WD40_rpt"/>
</dbReference>
<evidence type="ECO:0000313" key="4">
    <source>
        <dbReference type="EMBL" id="EDP42335.1"/>
    </source>
</evidence>
<evidence type="ECO:0000313" key="5">
    <source>
        <dbReference type="Proteomes" id="UP000008837"/>
    </source>
</evidence>